<dbReference type="EMBL" id="ML995936">
    <property type="protein sequence ID" value="KAF2764161.1"/>
    <property type="molecule type" value="Genomic_DNA"/>
</dbReference>
<protein>
    <submittedName>
        <fullName evidence="1">Uncharacterized protein</fullName>
    </submittedName>
</protein>
<evidence type="ECO:0000313" key="2">
    <source>
        <dbReference type="Proteomes" id="UP000799436"/>
    </source>
</evidence>
<reference evidence="1" key="1">
    <citation type="journal article" date="2020" name="Stud. Mycol.">
        <title>101 Dothideomycetes genomes: a test case for predicting lifestyles and emergence of pathogens.</title>
        <authorList>
            <person name="Haridas S."/>
            <person name="Albert R."/>
            <person name="Binder M."/>
            <person name="Bloem J."/>
            <person name="Labutti K."/>
            <person name="Salamov A."/>
            <person name="Andreopoulos B."/>
            <person name="Baker S."/>
            <person name="Barry K."/>
            <person name="Bills G."/>
            <person name="Bluhm B."/>
            <person name="Cannon C."/>
            <person name="Castanera R."/>
            <person name="Culley D."/>
            <person name="Daum C."/>
            <person name="Ezra D."/>
            <person name="Gonzalez J."/>
            <person name="Henrissat B."/>
            <person name="Kuo A."/>
            <person name="Liang C."/>
            <person name="Lipzen A."/>
            <person name="Lutzoni F."/>
            <person name="Magnuson J."/>
            <person name="Mondo S."/>
            <person name="Nolan M."/>
            <person name="Ohm R."/>
            <person name="Pangilinan J."/>
            <person name="Park H.-J."/>
            <person name="Ramirez L."/>
            <person name="Alfaro M."/>
            <person name="Sun H."/>
            <person name="Tritt A."/>
            <person name="Yoshinaga Y."/>
            <person name="Zwiers L.-H."/>
            <person name="Turgeon B."/>
            <person name="Goodwin S."/>
            <person name="Spatafora J."/>
            <person name="Crous P."/>
            <person name="Grigoriev I."/>
        </authorList>
    </citation>
    <scope>NUCLEOTIDE SEQUENCE</scope>
    <source>
        <strain evidence="1">CBS 116005</strain>
    </source>
</reference>
<dbReference type="Proteomes" id="UP000799436">
    <property type="component" value="Unassembled WGS sequence"/>
</dbReference>
<accession>A0A6G1KU52</accession>
<proteinExistence type="predicted"/>
<gene>
    <name evidence="1" type="ORF">EJ03DRAFT_35756</name>
</gene>
<name>A0A6G1KU52_9PEZI</name>
<dbReference type="AlphaFoldDB" id="A0A6G1KU52"/>
<evidence type="ECO:0000313" key="1">
    <source>
        <dbReference type="EMBL" id="KAF2764161.1"/>
    </source>
</evidence>
<sequence>MSKMREQKNTAMAMPTSPPSKAFRAAALKFDSRSTVQGQGEDRFGNTRCCTGGRRYGMASPELICHHINDGHWGRNILHWVSTFSCMSTPEIQRSLWIWSRRRRMLTPEKPSAEATTIARSAMVVRSFMMTILPRVDCHLRLQERVTIYEQYHVSTRRSYCNGSADETSGVLG</sequence>
<keyword evidence="2" id="KW-1185">Reference proteome</keyword>
<organism evidence="1 2">
    <name type="scientific">Teratosphaeria nubilosa</name>
    <dbReference type="NCBI Taxonomy" id="161662"/>
    <lineage>
        <taxon>Eukaryota</taxon>
        <taxon>Fungi</taxon>
        <taxon>Dikarya</taxon>
        <taxon>Ascomycota</taxon>
        <taxon>Pezizomycotina</taxon>
        <taxon>Dothideomycetes</taxon>
        <taxon>Dothideomycetidae</taxon>
        <taxon>Mycosphaerellales</taxon>
        <taxon>Teratosphaeriaceae</taxon>
        <taxon>Teratosphaeria</taxon>
    </lineage>
</organism>